<dbReference type="EMBL" id="MSFK01000014">
    <property type="protein sequence ID" value="PWY87061.1"/>
    <property type="molecule type" value="Genomic_DNA"/>
</dbReference>
<dbReference type="GeneID" id="37113865"/>
<keyword evidence="2" id="KW-1185">Reference proteome</keyword>
<dbReference type="STRING" id="1450535.A0A317WMV9"/>
<reference evidence="1 2" key="1">
    <citation type="submission" date="2016-12" db="EMBL/GenBank/DDBJ databases">
        <title>The genomes of Aspergillus section Nigri reveals drivers in fungal speciation.</title>
        <authorList>
            <consortium name="DOE Joint Genome Institute"/>
            <person name="Vesth T.C."/>
            <person name="Nybo J."/>
            <person name="Theobald S."/>
            <person name="Brandl J."/>
            <person name="Frisvad J.C."/>
            <person name="Nielsen K.F."/>
            <person name="Lyhne E.K."/>
            <person name="Kogle M.E."/>
            <person name="Kuo A."/>
            <person name="Riley R."/>
            <person name="Clum A."/>
            <person name="Nolan M."/>
            <person name="Lipzen A."/>
            <person name="Salamov A."/>
            <person name="Henrissat B."/>
            <person name="Wiebenga A."/>
            <person name="De Vries R.P."/>
            <person name="Grigoriev I.V."/>
            <person name="Mortensen U.H."/>
            <person name="Andersen M.R."/>
            <person name="Baker S.E."/>
        </authorList>
    </citation>
    <scope>NUCLEOTIDE SEQUENCE [LARGE SCALE GENOMIC DNA]</scope>
    <source>
        <strain evidence="1 2">CBS 115572</strain>
    </source>
</reference>
<gene>
    <name evidence="1" type="ORF">BO94DRAFT_535177</name>
</gene>
<dbReference type="OrthoDB" id="4491087at2759"/>
<proteinExistence type="predicted"/>
<evidence type="ECO:0000313" key="1">
    <source>
        <dbReference type="EMBL" id="PWY87061.1"/>
    </source>
</evidence>
<sequence>MDVSTEPARRYTRSPHCLLCGERFTPDTHFRSVVLSKTDQHPVLTRSISFRGKGGIIHLQDLNVEIHSNPRLKSANAFSVHSLCWAALVGQPSVHKLYDLGRAMTPLTWTGLPQSLYNNRLVLSKSIYRLDAEIRQNNDEDNTLWRLLQRCGSLPTELVAIIWGLIDPSPVRCLLALWAADGYWTKSSSAPNSGSVYLVGNIFIYFTRVLDGTYICGIRQRDILYGHESKNSVEVSAPVSMEGLTFSLGPYGLRSIRFLSDTGTHHKSIGGAATMDTEFIGVIYPQPGAPLQLNIEWDALKIARISCPNNLEFGHNFLWETQLPWTEIYPPSERSFYDWPRHWDFTINPQRFMAYIPLHRDGFHLYGLTAFCSSKGLIGLGTHFRSRSHSTTSYWYGNQKGCLVHAQFGPSETVSLISVYWHPYDRLSKPYFAITTNKKRTLFLGPCFTSVEVGSKNIYDARDGGLMGLYYDKSLGISGFTSLGTVCRRLRDSSVKQIPDRSIPQTPQHSNTMNLSSTSIFEGFTSKASLINIQTLKACYIGPRCKGMLLIYDDDTRCILGQWYEGTSSQPDDIRELYFESNDVLRFYFMQNNGNQILNRIETSPQVSSPEESELFVDFKYGDDIIWLFSEYTDTIFGG</sequence>
<dbReference type="Proteomes" id="UP000246702">
    <property type="component" value="Unassembled WGS sequence"/>
</dbReference>
<comment type="caution">
    <text evidence="1">The sequence shown here is derived from an EMBL/GenBank/DDBJ whole genome shotgun (WGS) entry which is preliminary data.</text>
</comment>
<organism evidence="1 2">
    <name type="scientific">Aspergillus sclerotioniger CBS 115572</name>
    <dbReference type="NCBI Taxonomy" id="1450535"/>
    <lineage>
        <taxon>Eukaryota</taxon>
        <taxon>Fungi</taxon>
        <taxon>Dikarya</taxon>
        <taxon>Ascomycota</taxon>
        <taxon>Pezizomycotina</taxon>
        <taxon>Eurotiomycetes</taxon>
        <taxon>Eurotiomycetidae</taxon>
        <taxon>Eurotiales</taxon>
        <taxon>Aspergillaceae</taxon>
        <taxon>Aspergillus</taxon>
        <taxon>Aspergillus subgen. Circumdati</taxon>
    </lineage>
</organism>
<dbReference type="AlphaFoldDB" id="A0A317WMV9"/>
<accession>A0A317WMV9</accession>
<dbReference type="RefSeq" id="XP_025467269.1">
    <property type="nucleotide sequence ID" value="XM_025611722.1"/>
</dbReference>
<name>A0A317WMV9_9EURO</name>
<protein>
    <submittedName>
        <fullName evidence="1">Uncharacterized protein</fullName>
    </submittedName>
</protein>
<evidence type="ECO:0000313" key="2">
    <source>
        <dbReference type="Proteomes" id="UP000246702"/>
    </source>
</evidence>